<dbReference type="KEGG" id="dosa:Os07g0450225"/>
<reference evidence="1 2" key="1">
    <citation type="journal article" date="2005" name="Nature">
        <title>The map-based sequence of the rice genome.</title>
        <authorList>
            <consortium name="International rice genome sequencing project (IRGSP)"/>
            <person name="Matsumoto T."/>
            <person name="Wu J."/>
            <person name="Kanamori H."/>
            <person name="Katayose Y."/>
            <person name="Fujisawa M."/>
            <person name="Namiki N."/>
            <person name="Mizuno H."/>
            <person name="Yamamoto K."/>
            <person name="Antonio B.A."/>
            <person name="Baba T."/>
            <person name="Sakata K."/>
            <person name="Nagamura Y."/>
            <person name="Aoki H."/>
            <person name="Arikawa K."/>
            <person name="Arita K."/>
            <person name="Bito T."/>
            <person name="Chiden Y."/>
            <person name="Fujitsuka N."/>
            <person name="Fukunaka R."/>
            <person name="Hamada M."/>
            <person name="Harada C."/>
            <person name="Hayashi A."/>
            <person name="Hijishita S."/>
            <person name="Honda M."/>
            <person name="Hosokawa S."/>
            <person name="Ichikawa Y."/>
            <person name="Idonuma A."/>
            <person name="Iijima M."/>
            <person name="Ikeda M."/>
            <person name="Ikeno M."/>
            <person name="Ito K."/>
            <person name="Ito S."/>
            <person name="Ito T."/>
            <person name="Ito Y."/>
            <person name="Ito Y."/>
            <person name="Iwabuchi A."/>
            <person name="Kamiya K."/>
            <person name="Karasawa W."/>
            <person name="Kurita K."/>
            <person name="Katagiri S."/>
            <person name="Kikuta A."/>
            <person name="Kobayashi H."/>
            <person name="Kobayashi N."/>
            <person name="Machita K."/>
            <person name="Maehara T."/>
            <person name="Masukawa M."/>
            <person name="Mizubayashi T."/>
            <person name="Mukai Y."/>
            <person name="Nagasaki H."/>
            <person name="Nagata Y."/>
            <person name="Naito S."/>
            <person name="Nakashima M."/>
            <person name="Nakama Y."/>
            <person name="Nakamichi Y."/>
            <person name="Nakamura M."/>
            <person name="Meguro A."/>
            <person name="Negishi M."/>
            <person name="Ohta I."/>
            <person name="Ohta T."/>
            <person name="Okamoto M."/>
            <person name="Ono N."/>
            <person name="Saji S."/>
            <person name="Sakaguchi M."/>
            <person name="Sakai K."/>
            <person name="Shibata M."/>
            <person name="Shimokawa T."/>
            <person name="Song J."/>
            <person name="Takazaki Y."/>
            <person name="Terasawa K."/>
            <person name="Tsugane M."/>
            <person name="Tsuji K."/>
            <person name="Ueda S."/>
            <person name="Waki K."/>
            <person name="Yamagata H."/>
            <person name="Yamamoto M."/>
            <person name="Yamamoto S."/>
            <person name="Yamane H."/>
            <person name="Yoshiki S."/>
            <person name="Yoshihara R."/>
            <person name="Yukawa K."/>
            <person name="Zhong H."/>
            <person name="Yano M."/>
            <person name="Yuan Q."/>
            <person name="Ouyang S."/>
            <person name="Liu J."/>
            <person name="Jones K.M."/>
            <person name="Gansberger K."/>
            <person name="Moffat K."/>
            <person name="Hill J."/>
            <person name="Bera J."/>
            <person name="Fadrosh D."/>
            <person name="Jin S."/>
            <person name="Johri S."/>
            <person name="Kim M."/>
            <person name="Overton L."/>
            <person name="Reardon M."/>
            <person name="Tsitrin T."/>
            <person name="Vuong H."/>
            <person name="Weaver B."/>
            <person name="Ciecko A."/>
            <person name="Tallon L."/>
            <person name="Jackson J."/>
            <person name="Pai G."/>
            <person name="Aken S.V."/>
            <person name="Utterback T."/>
            <person name="Reidmuller S."/>
            <person name="Feldblyum T."/>
            <person name="Hsiao J."/>
            <person name="Zismann V."/>
            <person name="Iobst S."/>
            <person name="de Vazeille A.R."/>
            <person name="Buell C.R."/>
            <person name="Ying K."/>
            <person name="Li Y."/>
            <person name="Lu T."/>
            <person name="Huang Y."/>
            <person name="Zhao Q."/>
            <person name="Feng Q."/>
            <person name="Zhang L."/>
            <person name="Zhu J."/>
            <person name="Weng Q."/>
            <person name="Mu J."/>
            <person name="Lu Y."/>
            <person name="Fan D."/>
            <person name="Liu Y."/>
            <person name="Guan J."/>
            <person name="Zhang Y."/>
            <person name="Yu S."/>
            <person name="Liu X."/>
            <person name="Zhang Y."/>
            <person name="Hong G."/>
            <person name="Han B."/>
            <person name="Choisne N."/>
            <person name="Demange N."/>
            <person name="Orjeda G."/>
            <person name="Samain S."/>
            <person name="Cattolico L."/>
            <person name="Pelletier E."/>
            <person name="Couloux A."/>
            <person name="Segurens B."/>
            <person name="Wincker P."/>
            <person name="D'Hont A."/>
            <person name="Scarpelli C."/>
            <person name="Weissenbach J."/>
            <person name="Salanoubat M."/>
            <person name="Quetier F."/>
            <person name="Yu Y."/>
            <person name="Kim H.R."/>
            <person name="Rambo T."/>
            <person name="Currie J."/>
            <person name="Collura K."/>
            <person name="Luo M."/>
            <person name="Yang T."/>
            <person name="Ammiraju J.S.S."/>
            <person name="Engler F."/>
            <person name="Soderlund C."/>
            <person name="Wing R.A."/>
            <person name="Palmer L.E."/>
            <person name="de la Bastide M."/>
            <person name="Spiegel L."/>
            <person name="Nascimento L."/>
            <person name="Zutavern T."/>
            <person name="O'Shaughnessy A."/>
            <person name="Dike S."/>
            <person name="Dedhia N."/>
            <person name="Preston R."/>
            <person name="Balija V."/>
            <person name="McCombie W.R."/>
            <person name="Chow T."/>
            <person name="Chen H."/>
            <person name="Chung M."/>
            <person name="Chen C."/>
            <person name="Shaw J."/>
            <person name="Wu H."/>
            <person name="Hsiao K."/>
            <person name="Chao Y."/>
            <person name="Chu M."/>
            <person name="Cheng C."/>
            <person name="Hour A."/>
            <person name="Lee P."/>
            <person name="Lin S."/>
            <person name="Lin Y."/>
            <person name="Liou J."/>
            <person name="Liu S."/>
            <person name="Hsing Y."/>
            <person name="Raghuvanshi S."/>
            <person name="Mohanty A."/>
            <person name="Bharti A.K."/>
            <person name="Gaur A."/>
            <person name="Gupta V."/>
            <person name="Kumar D."/>
            <person name="Ravi V."/>
            <person name="Vij S."/>
            <person name="Kapur A."/>
            <person name="Khurana P."/>
            <person name="Khurana P."/>
            <person name="Khurana J.P."/>
            <person name="Tyagi A.K."/>
            <person name="Gaikwad K."/>
            <person name="Singh A."/>
            <person name="Dalal V."/>
            <person name="Srivastava S."/>
            <person name="Dixit A."/>
            <person name="Pal A.K."/>
            <person name="Ghazi I.A."/>
            <person name="Yadav M."/>
            <person name="Pandit A."/>
            <person name="Bhargava A."/>
            <person name="Sureshbabu K."/>
            <person name="Batra K."/>
            <person name="Sharma T.R."/>
            <person name="Mohapatra T."/>
            <person name="Singh N.K."/>
            <person name="Messing J."/>
            <person name="Nelson A.B."/>
            <person name="Fuks G."/>
            <person name="Kavchok S."/>
            <person name="Keizer G."/>
            <person name="Linton E."/>
            <person name="Llaca V."/>
            <person name="Song R."/>
            <person name="Tanyolac B."/>
            <person name="Young S."/>
            <person name="Ho-Il K."/>
            <person name="Hahn J.H."/>
            <person name="Sangsakoo G."/>
            <person name="Vanavichit A."/>
            <person name="de Mattos Luiz.A.T."/>
            <person name="Zimmer P.D."/>
            <person name="Malone G."/>
            <person name="Dellagostin O."/>
            <person name="de Oliveira A.C."/>
            <person name="Bevan M."/>
            <person name="Bancroft I."/>
            <person name="Minx P."/>
            <person name="Cordum H."/>
            <person name="Wilson R."/>
            <person name="Cheng Z."/>
            <person name="Jin W."/>
            <person name="Jiang J."/>
            <person name="Leong S.A."/>
            <person name="Iwama H."/>
            <person name="Gojobori T."/>
            <person name="Itoh T."/>
            <person name="Niimura Y."/>
            <person name="Fujii Y."/>
            <person name="Habara T."/>
            <person name="Sakai H."/>
            <person name="Sato Y."/>
            <person name="Wilson G."/>
            <person name="Kumar K."/>
            <person name="McCouch S."/>
            <person name="Juretic N."/>
            <person name="Hoen D."/>
            <person name="Wright S."/>
            <person name="Bruskiewich R."/>
            <person name="Bureau T."/>
            <person name="Miyao A."/>
            <person name="Hirochika H."/>
            <person name="Nishikawa T."/>
            <person name="Kadowaki K."/>
            <person name="Sugiura M."/>
            <person name="Burr B."/>
            <person name="Sasaki T."/>
        </authorList>
    </citation>
    <scope>NUCLEOTIDE SEQUENCE [LARGE SCALE GENOMIC DNA]</scope>
    <source>
        <strain evidence="2">cv. Nipponbare</strain>
    </source>
</reference>
<protein>
    <submittedName>
        <fullName evidence="1">Os07g0450225 protein</fullName>
    </submittedName>
</protein>
<accession>C7J4I6</accession>
<evidence type="ECO:0000313" key="1">
    <source>
        <dbReference type="EMBL" id="BAH93906.1"/>
    </source>
</evidence>
<name>C7J4I6_ORYSJ</name>
<proteinExistence type="predicted"/>
<reference evidence="2" key="2">
    <citation type="journal article" date="2008" name="Nucleic Acids Res.">
        <title>The rice annotation project database (RAP-DB): 2008 update.</title>
        <authorList>
            <consortium name="The rice annotation project (RAP)"/>
        </authorList>
    </citation>
    <scope>GENOME REANNOTATION</scope>
    <source>
        <strain evidence="2">cv. Nipponbare</strain>
    </source>
</reference>
<evidence type="ECO:0000313" key="2">
    <source>
        <dbReference type="Proteomes" id="UP000000763"/>
    </source>
</evidence>
<gene>
    <name evidence="1" type="ordered locus">Os07g0450225</name>
</gene>
<dbReference type="Proteomes" id="UP000000763">
    <property type="component" value="Chromosome 7"/>
</dbReference>
<sequence length="139" mass="15135">MLTSQPASVVAFSPYLPSTLCHFVIVEPAVPLPSLGATVLRHLPVEPTATVVFSWSQWSALPPTISSTAISSLLVAAACRLLHTSPIVTNVYQQGSKLPQVFQVILSEEKNTFIRGNTICNYEHKLYSNYFSNCLISLG</sequence>
<dbReference type="AlphaFoldDB" id="C7J4I6"/>
<organism evidence="1 2">
    <name type="scientific">Oryza sativa subsp. japonica</name>
    <name type="common">Rice</name>
    <dbReference type="NCBI Taxonomy" id="39947"/>
    <lineage>
        <taxon>Eukaryota</taxon>
        <taxon>Viridiplantae</taxon>
        <taxon>Streptophyta</taxon>
        <taxon>Embryophyta</taxon>
        <taxon>Tracheophyta</taxon>
        <taxon>Spermatophyta</taxon>
        <taxon>Magnoliopsida</taxon>
        <taxon>Liliopsida</taxon>
        <taxon>Poales</taxon>
        <taxon>Poaceae</taxon>
        <taxon>BOP clade</taxon>
        <taxon>Oryzoideae</taxon>
        <taxon>Oryzeae</taxon>
        <taxon>Oryzinae</taxon>
        <taxon>Oryza</taxon>
        <taxon>Oryza sativa</taxon>
    </lineage>
</organism>
<dbReference type="EMBL" id="AP008213">
    <property type="protein sequence ID" value="BAH93906.1"/>
    <property type="molecule type" value="Genomic_DNA"/>
</dbReference>